<evidence type="ECO:0000259" key="1">
    <source>
        <dbReference type="PROSITE" id="PS50206"/>
    </source>
</evidence>
<dbReference type="InterPro" id="IPR001763">
    <property type="entry name" value="Rhodanese-like_dom"/>
</dbReference>
<protein>
    <submittedName>
        <fullName evidence="2">Rhodanese-like domain-containing protein</fullName>
    </submittedName>
</protein>
<dbReference type="RefSeq" id="WP_192144424.1">
    <property type="nucleotide sequence ID" value="NZ_JACYXZ010000005.1"/>
</dbReference>
<evidence type="ECO:0000313" key="3">
    <source>
        <dbReference type="Proteomes" id="UP000616839"/>
    </source>
</evidence>
<dbReference type="SUPFAM" id="SSF52821">
    <property type="entry name" value="Rhodanese/Cell cycle control phosphatase"/>
    <property type="match status" value="1"/>
</dbReference>
<proteinExistence type="predicted"/>
<reference evidence="2" key="1">
    <citation type="submission" date="2020-09" db="EMBL/GenBank/DDBJ databases">
        <title>Nocardioides sp. strain MJB4 16S ribosomal RNA gene Genome sequencing and assembly.</title>
        <authorList>
            <person name="Kim I."/>
        </authorList>
    </citation>
    <scope>NUCLEOTIDE SEQUENCE</scope>
    <source>
        <strain evidence="2">MJB4</strain>
    </source>
</reference>
<dbReference type="Proteomes" id="UP000616839">
    <property type="component" value="Unassembled WGS sequence"/>
</dbReference>
<keyword evidence="3" id="KW-1185">Reference proteome</keyword>
<comment type="caution">
    <text evidence="2">The sequence shown here is derived from an EMBL/GenBank/DDBJ whole genome shotgun (WGS) entry which is preliminary data.</text>
</comment>
<dbReference type="CDD" id="cd00158">
    <property type="entry name" value="RHOD"/>
    <property type="match status" value="1"/>
</dbReference>
<dbReference type="InterPro" id="IPR036873">
    <property type="entry name" value="Rhodanese-like_dom_sf"/>
</dbReference>
<gene>
    <name evidence="2" type="ORF">IE331_15785</name>
</gene>
<dbReference type="EMBL" id="JACYXZ010000005">
    <property type="protein sequence ID" value="MBD8871087.1"/>
    <property type="molecule type" value="Genomic_DNA"/>
</dbReference>
<dbReference type="PANTHER" id="PTHR43031">
    <property type="entry name" value="FAD-DEPENDENT OXIDOREDUCTASE"/>
    <property type="match status" value="1"/>
</dbReference>
<dbReference type="SMART" id="SM00450">
    <property type="entry name" value="RHOD"/>
    <property type="match status" value="1"/>
</dbReference>
<dbReference type="PROSITE" id="PS50206">
    <property type="entry name" value="RHODANESE_3"/>
    <property type="match status" value="1"/>
</dbReference>
<name>A0A927K694_9ACTN</name>
<evidence type="ECO:0000313" key="2">
    <source>
        <dbReference type="EMBL" id="MBD8871087.1"/>
    </source>
</evidence>
<dbReference type="PANTHER" id="PTHR43031:SF1">
    <property type="entry name" value="PYRIDINE NUCLEOTIDE-DISULPHIDE OXIDOREDUCTASE"/>
    <property type="match status" value="1"/>
</dbReference>
<organism evidence="2 3">
    <name type="scientific">Nocardioides donggukensis</name>
    <dbReference type="NCBI Taxonomy" id="2774019"/>
    <lineage>
        <taxon>Bacteria</taxon>
        <taxon>Bacillati</taxon>
        <taxon>Actinomycetota</taxon>
        <taxon>Actinomycetes</taxon>
        <taxon>Propionibacteriales</taxon>
        <taxon>Nocardioidaceae</taxon>
        <taxon>Nocardioides</taxon>
    </lineage>
</organism>
<sequence length="101" mass="10702">MRETDIAGLEAALEDGATLVDVREPDEYAEGHVPGARPIPMGQLPARLGELDRERPVFVICASGNRSSAMAEVLDQAGFDAVNVAGGTGAWQRSGRPVQTR</sequence>
<dbReference type="Gene3D" id="3.40.250.10">
    <property type="entry name" value="Rhodanese-like domain"/>
    <property type="match status" value="1"/>
</dbReference>
<dbReference type="Pfam" id="PF00581">
    <property type="entry name" value="Rhodanese"/>
    <property type="match status" value="1"/>
</dbReference>
<dbReference type="AlphaFoldDB" id="A0A927K694"/>
<accession>A0A927K694</accession>
<feature type="domain" description="Rhodanese" evidence="1">
    <location>
        <begin position="13"/>
        <end position="100"/>
    </location>
</feature>
<dbReference type="InterPro" id="IPR050229">
    <property type="entry name" value="GlpE_sulfurtransferase"/>
</dbReference>